<evidence type="ECO:0000256" key="5">
    <source>
        <dbReference type="SAM" id="Phobius"/>
    </source>
</evidence>
<dbReference type="GO" id="GO:0005886">
    <property type="term" value="C:plasma membrane"/>
    <property type="evidence" value="ECO:0007669"/>
    <property type="project" value="TreeGrafter"/>
</dbReference>
<dbReference type="EMBL" id="CYKH01002191">
    <property type="protein sequence ID" value="CUG93741.1"/>
    <property type="molecule type" value="Genomic_DNA"/>
</dbReference>
<evidence type="ECO:0000313" key="8">
    <source>
        <dbReference type="Proteomes" id="UP000051952"/>
    </source>
</evidence>
<feature type="transmembrane region" description="Helical" evidence="5">
    <location>
        <begin position="301"/>
        <end position="321"/>
    </location>
</feature>
<dbReference type="SUPFAM" id="SSF81653">
    <property type="entry name" value="Calcium ATPase, transduction domain A"/>
    <property type="match status" value="1"/>
</dbReference>
<dbReference type="InterPro" id="IPR023298">
    <property type="entry name" value="ATPase_P-typ_TM_dom_sf"/>
</dbReference>
<dbReference type="GO" id="GO:0000166">
    <property type="term" value="F:nucleotide binding"/>
    <property type="evidence" value="ECO:0007669"/>
    <property type="project" value="InterPro"/>
</dbReference>
<dbReference type="Proteomes" id="UP000051952">
    <property type="component" value="Unassembled WGS sequence"/>
</dbReference>
<proteinExistence type="predicted"/>
<accession>A0A0S4JYS0</accession>
<evidence type="ECO:0000259" key="6">
    <source>
        <dbReference type="Pfam" id="PF16209"/>
    </source>
</evidence>
<dbReference type="GO" id="GO:0140326">
    <property type="term" value="F:ATPase-coupled intramembrane lipid transporter activity"/>
    <property type="evidence" value="ECO:0007669"/>
    <property type="project" value="TreeGrafter"/>
</dbReference>
<dbReference type="InterPro" id="IPR008250">
    <property type="entry name" value="ATPase_P-typ_transduc_dom_A_sf"/>
</dbReference>
<evidence type="ECO:0000256" key="3">
    <source>
        <dbReference type="ARBA" id="ARBA00022989"/>
    </source>
</evidence>
<dbReference type="Pfam" id="PF13246">
    <property type="entry name" value="Cation_ATPase"/>
    <property type="match status" value="1"/>
</dbReference>
<feature type="domain" description="P-type ATPase N-terminal" evidence="6">
    <location>
        <begin position="19"/>
        <end position="76"/>
    </location>
</feature>
<organism evidence="7 8">
    <name type="scientific">Bodo saltans</name>
    <name type="common">Flagellated protozoan</name>
    <dbReference type="NCBI Taxonomy" id="75058"/>
    <lineage>
        <taxon>Eukaryota</taxon>
        <taxon>Discoba</taxon>
        <taxon>Euglenozoa</taxon>
        <taxon>Kinetoplastea</taxon>
        <taxon>Metakinetoplastina</taxon>
        <taxon>Eubodonida</taxon>
        <taxon>Bodonidae</taxon>
        <taxon>Bodo</taxon>
    </lineage>
</organism>
<dbReference type="PROSITE" id="PS00154">
    <property type="entry name" value="ATPASE_E1_E2"/>
    <property type="match status" value="1"/>
</dbReference>
<dbReference type="InterPro" id="IPR032631">
    <property type="entry name" value="P-type_ATPase_N"/>
</dbReference>
<keyword evidence="4 5" id="KW-0472">Membrane</keyword>
<dbReference type="PANTHER" id="PTHR24092">
    <property type="entry name" value="PROBABLE PHOSPHOLIPID-TRANSPORTING ATPASE"/>
    <property type="match status" value="1"/>
</dbReference>
<protein>
    <submittedName>
        <fullName evidence="7">Phospholipid-transporting ATPase-like protein, putative</fullName>
    </submittedName>
</protein>
<dbReference type="Pfam" id="PF16209">
    <property type="entry name" value="PhoLip_ATPase_N"/>
    <property type="match status" value="1"/>
</dbReference>
<dbReference type="VEuPathDB" id="TriTrypDB:BSAL_44575"/>
<feature type="transmembrane region" description="Helical" evidence="5">
    <location>
        <begin position="341"/>
        <end position="363"/>
    </location>
</feature>
<dbReference type="OrthoDB" id="377733at2759"/>
<dbReference type="InterPro" id="IPR018303">
    <property type="entry name" value="ATPase_P-typ_P_site"/>
</dbReference>
<comment type="subcellular location">
    <subcellularLocation>
        <location evidence="1">Membrane</location>
    </subcellularLocation>
</comment>
<gene>
    <name evidence="7" type="ORF">BSAL_44575</name>
</gene>
<name>A0A0S4JYS0_BODSA</name>
<evidence type="ECO:0000256" key="2">
    <source>
        <dbReference type="ARBA" id="ARBA00022692"/>
    </source>
</evidence>
<dbReference type="SUPFAM" id="SSF81660">
    <property type="entry name" value="Metal cation-transporting ATPase, ATP-binding domain N"/>
    <property type="match status" value="1"/>
</dbReference>
<dbReference type="Gene3D" id="2.70.150.10">
    <property type="entry name" value="Calcium-transporting ATPase, cytoplasmic transduction domain A"/>
    <property type="match status" value="1"/>
</dbReference>
<reference evidence="8" key="1">
    <citation type="submission" date="2015-09" db="EMBL/GenBank/DDBJ databases">
        <authorList>
            <consortium name="Pathogen Informatics"/>
        </authorList>
    </citation>
    <scope>NUCLEOTIDE SEQUENCE [LARGE SCALE GENOMIC DNA]</scope>
    <source>
        <strain evidence="8">Lake Konstanz</strain>
    </source>
</reference>
<sequence>MWLFSRKEKEKHRDVARTSGHSHCDNTVTNSKYTIITFFPLNLFEQFHRPINMYFLIVALLQFIPSIAPVSPLSTVGPLLVAFSITAAKEGYDDYCRHKQDKEDNSRLYRRLRKSETDAVSEIEDVRCAQLRVGDVIVLGQYEMLPCDVVPLLSSNGDGSVYVSTENLDGESDAKEKLACFADAWCSEKGVNFATARTEAVEQSEAIVFVDASDFIIHSEGPNKNLAAYEATIEFRINDQQKRKGLALDNFLPATSIVRNTQFVLAMVIFTGNESKVGMTKQFPPSKWALLDRECTRFAKCVFVFQFTVVVLWATIGGFVTHDHVASHWYLGSEVSPPDTMFYAVVLPLRYFLMATIMVPISFKVTVDISKAYVSKVMEWDLGMYRDDQNAFCKVNNSALAEDLGQIEYVLSDKTGTLTENKMNFCHLLTQEGHVHSVEDNTLSVVASAAQSNHYLMNLIRCLTMCNTVERTALPTGRDESSMVTHVSSWTSPSPDEIALVEGASKCGAALLERTRRSTTIRISDDEETYEIVYLIKFTSQRGKMSAVVRSPSGQFLLLTKGSDERILPICVEDSVDKGMVSRRLSEFASKGLRTLTFGFRELDEIFASDWTQRVTAAEAEIETSRRNTMLEELHAEIESNL</sequence>
<keyword evidence="8" id="KW-1185">Reference proteome</keyword>
<dbReference type="SUPFAM" id="SSF81665">
    <property type="entry name" value="Calcium ATPase, transmembrane domain M"/>
    <property type="match status" value="1"/>
</dbReference>
<dbReference type="GO" id="GO:0045332">
    <property type="term" value="P:phospholipid translocation"/>
    <property type="evidence" value="ECO:0007669"/>
    <property type="project" value="TreeGrafter"/>
</dbReference>
<evidence type="ECO:0000256" key="4">
    <source>
        <dbReference type="ARBA" id="ARBA00023136"/>
    </source>
</evidence>
<dbReference type="AlphaFoldDB" id="A0A0S4JYS0"/>
<keyword evidence="3 5" id="KW-1133">Transmembrane helix</keyword>
<evidence type="ECO:0000313" key="7">
    <source>
        <dbReference type="EMBL" id="CUG93741.1"/>
    </source>
</evidence>
<evidence type="ECO:0000256" key="1">
    <source>
        <dbReference type="ARBA" id="ARBA00004370"/>
    </source>
</evidence>
<dbReference type="InterPro" id="IPR023299">
    <property type="entry name" value="ATPase_P-typ_cyto_dom_N"/>
</dbReference>
<dbReference type="Gene3D" id="3.40.1110.10">
    <property type="entry name" value="Calcium-transporting ATPase, cytoplasmic domain N"/>
    <property type="match status" value="1"/>
</dbReference>
<keyword evidence="2 5" id="KW-0812">Transmembrane</keyword>
<feature type="non-terminal residue" evidence="7">
    <location>
        <position position="642"/>
    </location>
</feature>
<dbReference type="PANTHER" id="PTHR24092:SF19">
    <property type="entry name" value="PHOSPHOLIPID-TRANSPORTING ATPASE"/>
    <property type="match status" value="1"/>
</dbReference>